<sequence length="122" mass="14013">MKKQNRIPCLPFDVIFEILLLLPPESLPDLKRVCKQWKNIISNTHFIETQLRGSNRGIIYQTLISKGSYKTHFVEIREGGIMTRDIDTGRLGRVRASCNGLLLMECKLDLYIVNPITKRLVG</sequence>
<keyword evidence="2" id="KW-1185">Reference proteome</keyword>
<accession>A0ACC2KVY6</accession>
<dbReference type="Proteomes" id="UP001234297">
    <property type="component" value="Chromosome 11"/>
</dbReference>
<evidence type="ECO:0000313" key="1">
    <source>
        <dbReference type="EMBL" id="KAJ8625306.1"/>
    </source>
</evidence>
<protein>
    <submittedName>
        <fullName evidence="1">Uncharacterized protein</fullName>
    </submittedName>
</protein>
<gene>
    <name evidence="1" type="ORF">MRB53_033836</name>
</gene>
<organism evidence="1 2">
    <name type="scientific">Persea americana</name>
    <name type="common">Avocado</name>
    <dbReference type="NCBI Taxonomy" id="3435"/>
    <lineage>
        <taxon>Eukaryota</taxon>
        <taxon>Viridiplantae</taxon>
        <taxon>Streptophyta</taxon>
        <taxon>Embryophyta</taxon>
        <taxon>Tracheophyta</taxon>
        <taxon>Spermatophyta</taxon>
        <taxon>Magnoliopsida</taxon>
        <taxon>Magnoliidae</taxon>
        <taxon>Laurales</taxon>
        <taxon>Lauraceae</taxon>
        <taxon>Persea</taxon>
    </lineage>
</organism>
<reference evidence="1 2" key="1">
    <citation type="journal article" date="2022" name="Hortic Res">
        <title>A haplotype resolved chromosomal level avocado genome allows analysis of novel avocado genes.</title>
        <authorList>
            <person name="Nath O."/>
            <person name="Fletcher S.J."/>
            <person name="Hayward A."/>
            <person name="Shaw L.M."/>
            <person name="Masouleh A.K."/>
            <person name="Furtado A."/>
            <person name="Henry R.J."/>
            <person name="Mitter N."/>
        </authorList>
    </citation>
    <scope>NUCLEOTIDE SEQUENCE [LARGE SCALE GENOMIC DNA]</scope>
    <source>
        <strain evidence="2">cv. Hass</strain>
    </source>
</reference>
<comment type="caution">
    <text evidence="1">The sequence shown here is derived from an EMBL/GenBank/DDBJ whole genome shotgun (WGS) entry which is preliminary data.</text>
</comment>
<dbReference type="EMBL" id="CM056819">
    <property type="protein sequence ID" value="KAJ8625306.1"/>
    <property type="molecule type" value="Genomic_DNA"/>
</dbReference>
<name>A0ACC2KVY6_PERAE</name>
<proteinExistence type="predicted"/>
<evidence type="ECO:0000313" key="2">
    <source>
        <dbReference type="Proteomes" id="UP001234297"/>
    </source>
</evidence>